<evidence type="ECO:0008006" key="4">
    <source>
        <dbReference type="Google" id="ProtNLM"/>
    </source>
</evidence>
<dbReference type="InterPro" id="IPR027417">
    <property type="entry name" value="P-loop_NTPase"/>
</dbReference>
<dbReference type="Gene3D" id="3.40.50.300">
    <property type="entry name" value="P-loop containing nucleotide triphosphate hydrolases"/>
    <property type="match status" value="1"/>
</dbReference>
<evidence type="ECO:0000313" key="3">
    <source>
        <dbReference type="Proteomes" id="UP000000305"/>
    </source>
</evidence>
<dbReference type="KEGG" id="dpx:DAPPUDRAFT_306928"/>
<dbReference type="PANTHER" id="PTHR13710">
    <property type="entry name" value="DNA HELICASE RECQ FAMILY MEMBER"/>
    <property type="match status" value="1"/>
</dbReference>
<dbReference type="GO" id="GO:0000724">
    <property type="term" value="P:double-strand break repair via homologous recombination"/>
    <property type="evidence" value="ECO:0000318"/>
    <property type="project" value="GO_Central"/>
</dbReference>
<accession>E9GZS7</accession>
<organism evidence="2 3">
    <name type="scientific">Daphnia pulex</name>
    <name type="common">Water flea</name>
    <dbReference type="NCBI Taxonomy" id="6669"/>
    <lineage>
        <taxon>Eukaryota</taxon>
        <taxon>Metazoa</taxon>
        <taxon>Ecdysozoa</taxon>
        <taxon>Arthropoda</taxon>
        <taxon>Crustacea</taxon>
        <taxon>Branchiopoda</taxon>
        <taxon>Diplostraca</taxon>
        <taxon>Cladocera</taxon>
        <taxon>Anomopoda</taxon>
        <taxon>Daphniidae</taxon>
        <taxon>Daphnia</taxon>
    </lineage>
</organism>
<dbReference type="GO" id="GO:0006260">
    <property type="term" value="P:DNA replication"/>
    <property type="evidence" value="ECO:0000318"/>
    <property type="project" value="GO_Central"/>
</dbReference>
<evidence type="ECO:0000313" key="2">
    <source>
        <dbReference type="EMBL" id="EFX75054.1"/>
    </source>
</evidence>
<dbReference type="GO" id="GO:0005634">
    <property type="term" value="C:nucleus"/>
    <property type="evidence" value="ECO:0000318"/>
    <property type="project" value="GO_Central"/>
</dbReference>
<keyword evidence="3" id="KW-1185">Reference proteome</keyword>
<dbReference type="InParanoid" id="E9GZS7"/>
<sequence>MTSFILQKKLTTGNILKQKLITSYILVKQKLMMSYILQKKLTTNFFFKKNLIFLKTRLLNGKATRRRASSSKPQERENQRSSRFLHWLKNRDVGLLIVPTIALDFDFKLSLRVAKLIIVSPEHFIGTDKNSGILDRLLDNPGRLKYIANYEAHLIFDWSSFRKAFGEVKKLKQLFSDCPKIAISTKLNPKHLSDIRNDVLKNPVSISRIVDRPNVSINVLATKKVLQQKKKQYSNVWSSTAKQIEKLIDEEKTIVYCSYAVECEEQSSVVNSRNTRAYVFTGKITFLKSEK</sequence>
<dbReference type="Proteomes" id="UP000000305">
    <property type="component" value="Unassembled WGS sequence"/>
</dbReference>
<name>E9GZS7_DAPPU</name>
<dbReference type="GO" id="GO:0005694">
    <property type="term" value="C:chromosome"/>
    <property type="evidence" value="ECO:0000318"/>
    <property type="project" value="GO_Central"/>
</dbReference>
<gene>
    <name evidence="2" type="ORF">DAPPUDRAFT_306928</name>
</gene>
<dbReference type="GO" id="GO:0043138">
    <property type="term" value="F:3'-5' DNA helicase activity"/>
    <property type="evidence" value="ECO:0000318"/>
    <property type="project" value="GO_Central"/>
</dbReference>
<dbReference type="EMBL" id="GL732578">
    <property type="protein sequence ID" value="EFX75054.1"/>
    <property type="molecule type" value="Genomic_DNA"/>
</dbReference>
<protein>
    <recommendedName>
        <fullName evidence="4">Helicase ATP-binding domain-containing protein</fullName>
    </recommendedName>
</protein>
<dbReference type="PANTHER" id="PTHR13710:SF147">
    <property type="entry name" value="DNA HELICASE"/>
    <property type="match status" value="1"/>
</dbReference>
<dbReference type="GO" id="GO:0005737">
    <property type="term" value="C:cytoplasm"/>
    <property type="evidence" value="ECO:0000318"/>
    <property type="project" value="GO_Central"/>
</dbReference>
<dbReference type="GO" id="GO:0009378">
    <property type="term" value="F:four-way junction helicase activity"/>
    <property type="evidence" value="ECO:0000318"/>
    <property type="project" value="GO_Central"/>
</dbReference>
<reference evidence="2 3" key="1">
    <citation type="journal article" date="2011" name="Science">
        <title>The ecoresponsive genome of Daphnia pulex.</title>
        <authorList>
            <person name="Colbourne J.K."/>
            <person name="Pfrender M.E."/>
            <person name="Gilbert D."/>
            <person name="Thomas W.K."/>
            <person name="Tucker A."/>
            <person name="Oakley T.H."/>
            <person name="Tokishita S."/>
            <person name="Aerts A."/>
            <person name="Arnold G.J."/>
            <person name="Basu M.K."/>
            <person name="Bauer D.J."/>
            <person name="Caceres C.E."/>
            <person name="Carmel L."/>
            <person name="Casola C."/>
            <person name="Choi J.H."/>
            <person name="Detter J.C."/>
            <person name="Dong Q."/>
            <person name="Dusheyko S."/>
            <person name="Eads B.D."/>
            <person name="Frohlich T."/>
            <person name="Geiler-Samerotte K.A."/>
            <person name="Gerlach D."/>
            <person name="Hatcher P."/>
            <person name="Jogdeo S."/>
            <person name="Krijgsveld J."/>
            <person name="Kriventseva E.V."/>
            <person name="Kultz D."/>
            <person name="Laforsch C."/>
            <person name="Lindquist E."/>
            <person name="Lopez J."/>
            <person name="Manak J.R."/>
            <person name="Muller J."/>
            <person name="Pangilinan J."/>
            <person name="Patwardhan R.P."/>
            <person name="Pitluck S."/>
            <person name="Pritham E.J."/>
            <person name="Rechtsteiner A."/>
            <person name="Rho M."/>
            <person name="Rogozin I.B."/>
            <person name="Sakarya O."/>
            <person name="Salamov A."/>
            <person name="Schaack S."/>
            <person name="Shapiro H."/>
            <person name="Shiga Y."/>
            <person name="Skalitzky C."/>
            <person name="Smith Z."/>
            <person name="Souvorov A."/>
            <person name="Sung W."/>
            <person name="Tang Z."/>
            <person name="Tsuchiya D."/>
            <person name="Tu H."/>
            <person name="Vos H."/>
            <person name="Wang M."/>
            <person name="Wolf Y.I."/>
            <person name="Yamagata H."/>
            <person name="Yamada T."/>
            <person name="Ye Y."/>
            <person name="Shaw J.R."/>
            <person name="Andrews J."/>
            <person name="Crease T.J."/>
            <person name="Tang H."/>
            <person name="Lucas S.M."/>
            <person name="Robertson H.M."/>
            <person name="Bork P."/>
            <person name="Koonin E.V."/>
            <person name="Zdobnov E.M."/>
            <person name="Grigoriev I.V."/>
            <person name="Lynch M."/>
            <person name="Boore J.L."/>
        </authorList>
    </citation>
    <scope>NUCLEOTIDE SEQUENCE [LARGE SCALE GENOMIC DNA]</scope>
</reference>
<dbReference type="OrthoDB" id="3269685at2759"/>
<proteinExistence type="inferred from homology"/>
<dbReference type="PhylomeDB" id="E9GZS7"/>
<comment type="similarity">
    <text evidence="1">Belongs to the helicase family. RecQ subfamily.</text>
</comment>
<dbReference type="AlphaFoldDB" id="E9GZS7"/>
<dbReference type="HOGENOM" id="CLU_957325_0_0_1"/>
<evidence type="ECO:0000256" key="1">
    <source>
        <dbReference type="ARBA" id="ARBA00005446"/>
    </source>
</evidence>